<dbReference type="EMBL" id="JARQWQ010000007">
    <property type="protein sequence ID" value="KAK2570587.1"/>
    <property type="molecule type" value="Genomic_DNA"/>
</dbReference>
<dbReference type="Proteomes" id="UP001249851">
    <property type="component" value="Unassembled WGS sequence"/>
</dbReference>
<reference evidence="1" key="2">
    <citation type="journal article" date="2023" name="Science">
        <title>Genomic signatures of disease resistance in endangered staghorn corals.</title>
        <authorList>
            <person name="Vollmer S.V."/>
            <person name="Selwyn J.D."/>
            <person name="Despard B.A."/>
            <person name="Roesel C.L."/>
        </authorList>
    </citation>
    <scope>NUCLEOTIDE SEQUENCE</scope>
    <source>
        <strain evidence="1">K2</strain>
    </source>
</reference>
<organism evidence="1 2">
    <name type="scientific">Acropora cervicornis</name>
    <name type="common">Staghorn coral</name>
    <dbReference type="NCBI Taxonomy" id="6130"/>
    <lineage>
        <taxon>Eukaryota</taxon>
        <taxon>Metazoa</taxon>
        <taxon>Cnidaria</taxon>
        <taxon>Anthozoa</taxon>
        <taxon>Hexacorallia</taxon>
        <taxon>Scleractinia</taxon>
        <taxon>Astrocoeniina</taxon>
        <taxon>Acroporidae</taxon>
        <taxon>Acropora</taxon>
    </lineage>
</organism>
<reference evidence="1" key="1">
    <citation type="journal article" date="2023" name="G3 (Bethesda)">
        <title>Whole genome assembly and annotation of the endangered Caribbean coral Acropora cervicornis.</title>
        <authorList>
            <person name="Selwyn J.D."/>
            <person name="Vollmer S.V."/>
        </authorList>
    </citation>
    <scope>NUCLEOTIDE SEQUENCE</scope>
    <source>
        <strain evidence="1">K2</strain>
    </source>
</reference>
<evidence type="ECO:0000313" key="2">
    <source>
        <dbReference type="Proteomes" id="UP001249851"/>
    </source>
</evidence>
<name>A0AAD9VE14_ACRCE</name>
<sequence length="152" mass="17003">MLSLSESQFDNSPLNVQLVRCCGGCLCKAEKEVKKDNYSRLEDDSPHVILISKSVAISPGCNTVRAKGTSANEQVEENGDLFFNSAMQVKASRRVGSDPYEPDLQEFLFIHSLNRPEPCITTEVAGDLIWRPLWSHEAGLLKTTQQRSWPSY</sequence>
<protein>
    <submittedName>
        <fullName evidence="1">Uncharacterized protein</fullName>
    </submittedName>
</protein>
<evidence type="ECO:0000313" key="1">
    <source>
        <dbReference type="EMBL" id="KAK2570587.1"/>
    </source>
</evidence>
<dbReference type="AlphaFoldDB" id="A0AAD9VE14"/>
<gene>
    <name evidence="1" type="ORF">P5673_004269</name>
</gene>
<comment type="caution">
    <text evidence="1">The sequence shown here is derived from an EMBL/GenBank/DDBJ whole genome shotgun (WGS) entry which is preliminary data.</text>
</comment>
<proteinExistence type="predicted"/>
<accession>A0AAD9VE14</accession>
<keyword evidence="2" id="KW-1185">Reference proteome</keyword>